<keyword evidence="7" id="KW-1185">Reference proteome</keyword>
<dbReference type="GeneID" id="40309012"/>
<dbReference type="OrthoDB" id="25586at2759"/>
<dbReference type="GO" id="GO:1990189">
    <property type="term" value="F:protein N-terminal-serine acetyltransferase activity"/>
    <property type="evidence" value="ECO:0007669"/>
    <property type="project" value="TreeGrafter"/>
</dbReference>
<feature type="region of interest" description="Disordered" evidence="4">
    <location>
        <begin position="190"/>
        <end position="226"/>
    </location>
</feature>
<dbReference type="Gene3D" id="3.40.630.30">
    <property type="match status" value="1"/>
</dbReference>
<evidence type="ECO:0000313" key="7">
    <source>
        <dbReference type="Proteomes" id="UP000224006"/>
    </source>
</evidence>
<gene>
    <name evidence="6" type="ORF">BESB_040310</name>
</gene>
<evidence type="ECO:0000256" key="2">
    <source>
        <dbReference type="ARBA" id="ARBA00023315"/>
    </source>
</evidence>
<proteinExistence type="inferred from homology"/>
<dbReference type="STRING" id="94643.A0A2A9MNP3"/>
<evidence type="ECO:0000313" key="6">
    <source>
        <dbReference type="EMBL" id="PFH37573.1"/>
    </source>
</evidence>
<evidence type="ECO:0000256" key="1">
    <source>
        <dbReference type="ARBA" id="ARBA00022679"/>
    </source>
</evidence>
<dbReference type="GO" id="GO:0031415">
    <property type="term" value="C:NatA complex"/>
    <property type="evidence" value="ECO:0007669"/>
    <property type="project" value="InterPro"/>
</dbReference>
<dbReference type="PANTHER" id="PTHR23091:SF4">
    <property type="entry name" value="N-TERMINAL AMINO-ACID N(ALPHA)-ACETYLTRANSFERASE NATA"/>
    <property type="match status" value="1"/>
</dbReference>
<keyword evidence="2" id="KW-0012">Acyltransferase</keyword>
<dbReference type="FunFam" id="3.40.630.30:FF:000037">
    <property type="entry name" value="N-alpha-acetyltransferase daf-31-like"/>
    <property type="match status" value="1"/>
</dbReference>
<evidence type="ECO:0000259" key="5">
    <source>
        <dbReference type="PROSITE" id="PS51186"/>
    </source>
</evidence>
<comment type="similarity">
    <text evidence="3">Belongs to the acetyltransferase family. ARD1 subfamily.</text>
</comment>
<dbReference type="Proteomes" id="UP000224006">
    <property type="component" value="Chromosome II"/>
</dbReference>
<dbReference type="RefSeq" id="XP_029221582.1">
    <property type="nucleotide sequence ID" value="XM_029362617.1"/>
</dbReference>
<dbReference type="KEGG" id="bbes:BESB_040310"/>
<dbReference type="Pfam" id="PF00583">
    <property type="entry name" value="Acetyltransf_1"/>
    <property type="match status" value="1"/>
</dbReference>
<comment type="caution">
    <text evidence="6">The sequence shown here is derived from an EMBL/GenBank/DDBJ whole genome shotgun (WGS) entry which is preliminary data.</text>
</comment>
<dbReference type="VEuPathDB" id="ToxoDB:BESB_040310"/>
<dbReference type="InterPro" id="IPR045047">
    <property type="entry name" value="Ard1-like"/>
</dbReference>
<organism evidence="6 7">
    <name type="scientific">Besnoitia besnoiti</name>
    <name type="common">Apicomplexan protozoan</name>
    <dbReference type="NCBI Taxonomy" id="94643"/>
    <lineage>
        <taxon>Eukaryota</taxon>
        <taxon>Sar</taxon>
        <taxon>Alveolata</taxon>
        <taxon>Apicomplexa</taxon>
        <taxon>Conoidasida</taxon>
        <taxon>Coccidia</taxon>
        <taxon>Eucoccidiorida</taxon>
        <taxon>Eimeriorina</taxon>
        <taxon>Sarcocystidae</taxon>
        <taxon>Besnoitia</taxon>
    </lineage>
</organism>
<evidence type="ECO:0000256" key="3">
    <source>
        <dbReference type="ARBA" id="ARBA00025786"/>
    </source>
</evidence>
<evidence type="ECO:0000256" key="4">
    <source>
        <dbReference type="SAM" id="MobiDB-lite"/>
    </source>
</evidence>
<protein>
    <submittedName>
        <fullName evidence="6">N-acetyltransferase family protein</fullName>
    </submittedName>
</protein>
<reference evidence="6 7" key="1">
    <citation type="submission" date="2017-09" db="EMBL/GenBank/DDBJ databases">
        <title>Genome sequencing of Besnoitia besnoiti strain Bb-Ger1.</title>
        <authorList>
            <person name="Schares G."/>
            <person name="Venepally P."/>
            <person name="Lorenzi H.A."/>
        </authorList>
    </citation>
    <scope>NUCLEOTIDE SEQUENCE [LARGE SCALE GENOMIC DNA]</scope>
    <source>
        <strain evidence="6 7">Bb-Ger1</strain>
    </source>
</reference>
<sequence length="226" mass="24551">MATLRRADLFDLFAMQSANLVNLPENYVMKYYFFHAVSWPQLLSVAHDSGGKLVGYVLAKLEEDDPADRHGHVTSVAVLRQNRKLGLASKLMNLTQHGMEEVFDAEYASLHVRVTNRAAYSLYKHTLGYRIHDVDKEYYADKEDAFSMRNYFSADKRKAKKNAAALTSAPRAATDAAKAADGEKAATASASAEALAAATETEGAKGQETGGGGGASSAGKKKKKKR</sequence>
<dbReference type="CDD" id="cd04301">
    <property type="entry name" value="NAT_SF"/>
    <property type="match status" value="1"/>
</dbReference>
<dbReference type="GO" id="GO:1990190">
    <property type="term" value="F:protein-N-terminal-glutamate acetyltransferase activity"/>
    <property type="evidence" value="ECO:0007669"/>
    <property type="project" value="TreeGrafter"/>
</dbReference>
<dbReference type="PANTHER" id="PTHR23091">
    <property type="entry name" value="N-TERMINAL ACETYLTRANSFERASE"/>
    <property type="match status" value="1"/>
</dbReference>
<dbReference type="InterPro" id="IPR016181">
    <property type="entry name" value="Acyl_CoA_acyltransferase"/>
</dbReference>
<dbReference type="AlphaFoldDB" id="A0A2A9MNP3"/>
<name>A0A2A9MNP3_BESBE</name>
<accession>A0A2A9MNP3</accession>
<dbReference type="PROSITE" id="PS51186">
    <property type="entry name" value="GNAT"/>
    <property type="match status" value="1"/>
</dbReference>
<dbReference type="EMBL" id="NWUJ01000002">
    <property type="protein sequence ID" value="PFH37573.1"/>
    <property type="molecule type" value="Genomic_DNA"/>
</dbReference>
<feature type="domain" description="N-acetyltransferase" evidence="5">
    <location>
        <begin position="1"/>
        <end position="153"/>
    </location>
</feature>
<keyword evidence="1 6" id="KW-0808">Transferase</keyword>
<feature type="compositionally biased region" description="Low complexity" evidence="4">
    <location>
        <begin position="190"/>
        <end position="207"/>
    </location>
</feature>
<dbReference type="SUPFAM" id="SSF55729">
    <property type="entry name" value="Acyl-CoA N-acyltransferases (Nat)"/>
    <property type="match status" value="1"/>
</dbReference>
<dbReference type="InterPro" id="IPR000182">
    <property type="entry name" value="GNAT_dom"/>
</dbReference>